<sequence>MKVMYYSKGTEQVYS</sequence>
<dbReference type="EMBL" id="GBRH01179965">
    <property type="protein sequence ID" value="JAE17931.1"/>
    <property type="molecule type" value="Transcribed_RNA"/>
</dbReference>
<organism evidence="1">
    <name type="scientific">Arundo donax</name>
    <name type="common">Giant reed</name>
    <name type="synonym">Donax arundinaceus</name>
    <dbReference type="NCBI Taxonomy" id="35708"/>
    <lineage>
        <taxon>Eukaryota</taxon>
        <taxon>Viridiplantae</taxon>
        <taxon>Streptophyta</taxon>
        <taxon>Embryophyta</taxon>
        <taxon>Tracheophyta</taxon>
        <taxon>Spermatophyta</taxon>
        <taxon>Magnoliopsida</taxon>
        <taxon>Liliopsida</taxon>
        <taxon>Poales</taxon>
        <taxon>Poaceae</taxon>
        <taxon>PACMAD clade</taxon>
        <taxon>Arundinoideae</taxon>
        <taxon>Arundineae</taxon>
        <taxon>Arundo</taxon>
    </lineage>
</organism>
<reference evidence="1" key="1">
    <citation type="submission" date="2014-09" db="EMBL/GenBank/DDBJ databases">
        <authorList>
            <person name="Magalhaes I.L.F."/>
            <person name="Oliveira U."/>
            <person name="Santos F.R."/>
            <person name="Vidigal T.H.D.A."/>
            <person name="Brescovit A.D."/>
            <person name="Santos A.J."/>
        </authorList>
    </citation>
    <scope>NUCLEOTIDE SEQUENCE</scope>
    <source>
        <tissue evidence="1">Shoot tissue taken approximately 20 cm above the soil surface</tissue>
    </source>
</reference>
<evidence type="ECO:0000313" key="1">
    <source>
        <dbReference type="EMBL" id="JAE17931.1"/>
    </source>
</evidence>
<proteinExistence type="predicted"/>
<name>A0A0A9G5W5_ARUDO</name>
<protein>
    <submittedName>
        <fullName evidence="1">Uncharacterized protein</fullName>
    </submittedName>
</protein>
<accession>A0A0A9G5W5</accession>
<reference evidence="1" key="2">
    <citation type="journal article" date="2015" name="Data Brief">
        <title>Shoot transcriptome of the giant reed, Arundo donax.</title>
        <authorList>
            <person name="Barrero R.A."/>
            <person name="Guerrero F.D."/>
            <person name="Moolhuijzen P."/>
            <person name="Goolsby J.A."/>
            <person name="Tidwell J."/>
            <person name="Bellgard S.E."/>
            <person name="Bellgard M.I."/>
        </authorList>
    </citation>
    <scope>NUCLEOTIDE SEQUENCE</scope>
    <source>
        <tissue evidence="1">Shoot tissue taken approximately 20 cm above the soil surface</tissue>
    </source>
</reference>